<keyword evidence="7 8" id="KW-0012">Acyltransferase</keyword>
<reference evidence="10 11" key="1">
    <citation type="journal article" date="2015" name="Genome Biol. Evol.">
        <title>Comparative Genomics of a Bacterivorous Green Alga Reveals Evolutionary Causalities and Consequences of Phago-Mixotrophic Mode of Nutrition.</title>
        <authorList>
            <person name="Burns J.A."/>
            <person name="Paasch A."/>
            <person name="Narechania A."/>
            <person name="Kim E."/>
        </authorList>
    </citation>
    <scope>NUCLEOTIDE SEQUENCE [LARGE SCALE GENOMIC DNA]</scope>
    <source>
        <strain evidence="10 11">PLY_AMNH</strain>
    </source>
</reference>
<comment type="domain">
    <text evidence="8">The DHHC domain is required for palmitoyltransferase activity.</text>
</comment>
<evidence type="ECO:0000313" key="11">
    <source>
        <dbReference type="Proteomes" id="UP001190700"/>
    </source>
</evidence>
<keyword evidence="6 8" id="KW-0472">Membrane</keyword>
<dbReference type="EC" id="2.3.1.225" evidence="8"/>
<sequence length="318" mass="37315">MAAMTRLCRYLIFCEKIIECALRISGPLYIIIATTIIGAVVYVYFTAILPLRCAPWSASFVGHASFGISLVFNILFNYFHCIFTDPGTPPDVMDPENPKHVTLAQHCRRWCKKCRKPKPTFCHHCQVCNRCVLRMDHHCPWMANCVGHRNYRYFFLFLFWLWLGCLYSTFMSRVPLRGFKSRTRASVVFTFIISIAIFLAISFLMFWHVYLVCTGQTTIEFYNNQRDRMAEKRKGKVWKNEYNLGWRQNWQEVFDERGPYWWITWALPRRVPHTNEGLFYPTTDTLDKLRVSEGKEDFALTPQTSTEQTAVSSAKDIV</sequence>
<evidence type="ECO:0000256" key="1">
    <source>
        <dbReference type="ARBA" id="ARBA00004141"/>
    </source>
</evidence>
<evidence type="ECO:0000313" key="10">
    <source>
        <dbReference type="EMBL" id="KAK3275041.1"/>
    </source>
</evidence>
<dbReference type="PROSITE" id="PS50216">
    <property type="entry name" value="DHHC"/>
    <property type="match status" value="1"/>
</dbReference>
<dbReference type="GO" id="GO:0016020">
    <property type="term" value="C:membrane"/>
    <property type="evidence" value="ECO:0007669"/>
    <property type="project" value="UniProtKB-SubCell"/>
</dbReference>
<keyword evidence="11" id="KW-1185">Reference proteome</keyword>
<keyword evidence="3 8" id="KW-0808">Transferase</keyword>
<evidence type="ECO:0000256" key="6">
    <source>
        <dbReference type="ARBA" id="ARBA00023136"/>
    </source>
</evidence>
<dbReference type="Pfam" id="PF01529">
    <property type="entry name" value="DHHC"/>
    <property type="match status" value="1"/>
</dbReference>
<evidence type="ECO:0000256" key="8">
    <source>
        <dbReference type="RuleBase" id="RU079119"/>
    </source>
</evidence>
<dbReference type="InterPro" id="IPR001594">
    <property type="entry name" value="Palmitoyltrfase_DHHC"/>
</dbReference>
<dbReference type="GO" id="GO:0019706">
    <property type="term" value="F:protein-cysteine S-palmitoyltransferase activity"/>
    <property type="evidence" value="ECO:0007669"/>
    <property type="project" value="UniProtKB-EC"/>
</dbReference>
<dbReference type="PANTHER" id="PTHR12246">
    <property type="entry name" value="PALMITOYLTRANSFERASE ZDHHC16"/>
    <property type="match status" value="1"/>
</dbReference>
<evidence type="ECO:0000256" key="4">
    <source>
        <dbReference type="ARBA" id="ARBA00022692"/>
    </source>
</evidence>
<organism evidence="10 11">
    <name type="scientific">Cymbomonas tetramitiformis</name>
    <dbReference type="NCBI Taxonomy" id="36881"/>
    <lineage>
        <taxon>Eukaryota</taxon>
        <taxon>Viridiplantae</taxon>
        <taxon>Chlorophyta</taxon>
        <taxon>Pyramimonadophyceae</taxon>
        <taxon>Pyramimonadales</taxon>
        <taxon>Pyramimonadaceae</taxon>
        <taxon>Cymbomonas</taxon>
    </lineage>
</organism>
<feature type="transmembrane region" description="Helical" evidence="8">
    <location>
        <begin position="186"/>
        <end position="210"/>
    </location>
</feature>
<feature type="transmembrane region" description="Helical" evidence="8">
    <location>
        <begin position="28"/>
        <end position="48"/>
    </location>
</feature>
<comment type="caution">
    <text evidence="10">The sequence shown here is derived from an EMBL/GenBank/DDBJ whole genome shotgun (WGS) entry which is preliminary data.</text>
</comment>
<evidence type="ECO:0000259" key="9">
    <source>
        <dbReference type="Pfam" id="PF01529"/>
    </source>
</evidence>
<feature type="transmembrane region" description="Helical" evidence="8">
    <location>
        <begin position="151"/>
        <end position="174"/>
    </location>
</feature>
<evidence type="ECO:0000256" key="7">
    <source>
        <dbReference type="ARBA" id="ARBA00023315"/>
    </source>
</evidence>
<dbReference type="InterPro" id="IPR039859">
    <property type="entry name" value="PFA4/ZDH16/20/ERF2-like"/>
</dbReference>
<name>A0AAE0L7K9_9CHLO</name>
<comment type="similarity">
    <text evidence="2 8">Belongs to the DHHC palmitoyltransferase family.</text>
</comment>
<evidence type="ECO:0000256" key="2">
    <source>
        <dbReference type="ARBA" id="ARBA00008574"/>
    </source>
</evidence>
<evidence type="ECO:0000256" key="3">
    <source>
        <dbReference type="ARBA" id="ARBA00022679"/>
    </source>
</evidence>
<proteinExistence type="inferred from homology"/>
<dbReference type="EMBL" id="LGRX02007421">
    <property type="protein sequence ID" value="KAK3275041.1"/>
    <property type="molecule type" value="Genomic_DNA"/>
</dbReference>
<comment type="catalytic activity">
    <reaction evidence="8">
        <text>L-cysteinyl-[protein] + hexadecanoyl-CoA = S-hexadecanoyl-L-cysteinyl-[protein] + CoA</text>
        <dbReference type="Rhea" id="RHEA:36683"/>
        <dbReference type="Rhea" id="RHEA-COMP:10131"/>
        <dbReference type="Rhea" id="RHEA-COMP:11032"/>
        <dbReference type="ChEBI" id="CHEBI:29950"/>
        <dbReference type="ChEBI" id="CHEBI:57287"/>
        <dbReference type="ChEBI" id="CHEBI:57379"/>
        <dbReference type="ChEBI" id="CHEBI:74151"/>
        <dbReference type="EC" id="2.3.1.225"/>
    </reaction>
</comment>
<dbReference type="AlphaFoldDB" id="A0AAE0L7K9"/>
<accession>A0AAE0L7K9</accession>
<feature type="transmembrane region" description="Helical" evidence="8">
    <location>
        <begin position="60"/>
        <end position="79"/>
    </location>
</feature>
<dbReference type="Proteomes" id="UP001190700">
    <property type="component" value="Unassembled WGS sequence"/>
</dbReference>
<keyword evidence="5 8" id="KW-1133">Transmembrane helix</keyword>
<keyword evidence="4 8" id="KW-0812">Transmembrane</keyword>
<evidence type="ECO:0000256" key="5">
    <source>
        <dbReference type="ARBA" id="ARBA00022989"/>
    </source>
</evidence>
<protein>
    <recommendedName>
        <fullName evidence="8">S-acyltransferase</fullName>
        <ecNumber evidence="8">2.3.1.225</ecNumber>
    </recommendedName>
    <alternativeName>
        <fullName evidence="8">Palmitoyltransferase</fullName>
    </alternativeName>
</protein>
<feature type="domain" description="Palmitoyltransferase DHHC" evidence="9">
    <location>
        <begin position="108"/>
        <end position="225"/>
    </location>
</feature>
<comment type="subcellular location">
    <subcellularLocation>
        <location evidence="1">Membrane</location>
        <topology evidence="1">Multi-pass membrane protein</topology>
    </subcellularLocation>
</comment>
<gene>
    <name evidence="10" type="ORF">CYMTET_16811</name>
</gene>